<gene>
    <name evidence="8" type="ORF">B0J15DRAFT_554324</name>
</gene>
<evidence type="ECO:0000259" key="7">
    <source>
        <dbReference type="PROSITE" id="PS50850"/>
    </source>
</evidence>
<keyword evidence="5" id="KW-0325">Glycoprotein</keyword>
<evidence type="ECO:0000256" key="4">
    <source>
        <dbReference type="ARBA" id="ARBA00023136"/>
    </source>
</evidence>
<keyword evidence="4" id="KW-0472">Membrane</keyword>
<accession>A0A9P9GBT0</accession>
<keyword evidence="2" id="KW-0812">Transmembrane</keyword>
<evidence type="ECO:0000256" key="6">
    <source>
        <dbReference type="SAM" id="SignalP"/>
    </source>
</evidence>
<reference evidence="8" key="1">
    <citation type="journal article" date="2021" name="Nat. Commun.">
        <title>Genetic determinants of endophytism in the Arabidopsis root mycobiome.</title>
        <authorList>
            <person name="Mesny F."/>
            <person name="Miyauchi S."/>
            <person name="Thiergart T."/>
            <person name="Pickel B."/>
            <person name="Atanasova L."/>
            <person name="Karlsson M."/>
            <person name="Huettel B."/>
            <person name="Barry K.W."/>
            <person name="Haridas S."/>
            <person name="Chen C."/>
            <person name="Bauer D."/>
            <person name="Andreopoulos W."/>
            <person name="Pangilinan J."/>
            <person name="LaButti K."/>
            <person name="Riley R."/>
            <person name="Lipzen A."/>
            <person name="Clum A."/>
            <person name="Drula E."/>
            <person name="Henrissat B."/>
            <person name="Kohler A."/>
            <person name="Grigoriev I.V."/>
            <person name="Martin F.M."/>
            <person name="Hacquard S."/>
        </authorList>
    </citation>
    <scope>NUCLEOTIDE SEQUENCE</scope>
    <source>
        <strain evidence="8">FSSC 5 MPI-SDFR-AT-0091</strain>
    </source>
</reference>
<dbReference type="OrthoDB" id="3437016at2759"/>
<name>A0A9P9GBT0_FUSSL</name>
<dbReference type="EMBL" id="JAGTJS010000024">
    <property type="protein sequence ID" value="KAH7235074.1"/>
    <property type="molecule type" value="Genomic_DNA"/>
</dbReference>
<keyword evidence="9" id="KW-1185">Reference proteome</keyword>
<dbReference type="InterPro" id="IPR036259">
    <property type="entry name" value="MFS_trans_sf"/>
</dbReference>
<sequence>MQLLTFHFAGLLVSQADTSSVLATYGVIASEFNDLQNASWLLSSYMLAMCIGQPLYGKLSDTFGRRFMLQFSYGLFAAGSLLWYS</sequence>
<feature type="domain" description="Major facilitator superfamily (MFS) profile" evidence="7">
    <location>
        <begin position="3"/>
        <end position="85"/>
    </location>
</feature>
<dbReference type="GO" id="GO:0000329">
    <property type="term" value="C:fungal-type vacuole membrane"/>
    <property type="evidence" value="ECO:0007669"/>
    <property type="project" value="TreeGrafter"/>
</dbReference>
<keyword evidence="6" id="KW-0732">Signal</keyword>
<evidence type="ECO:0000313" key="8">
    <source>
        <dbReference type="EMBL" id="KAH7235074.1"/>
    </source>
</evidence>
<protein>
    <recommendedName>
        <fullName evidence="7">Major facilitator superfamily (MFS) profile domain-containing protein</fullName>
    </recommendedName>
</protein>
<evidence type="ECO:0000256" key="5">
    <source>
        <dbReference type="ARBA" id="ARBA00023180"/>
    </source>
</evidence>
<dbReference type="PANTHER" id="PTHR23501">
    <property type="entry name" value="MAJOR FACILITATOR SUPERFAMILY"/>
    <property type="match status" value="1"/>
</dbReference>
<dbReference type="InterPro" id="IPR020846">
    <property type="entry name" value="MFS_dom"/>
</dbReference>
<dbReference type="Gene3D" id="1.20.1720.10">
    <property type="entry name" value="Multidrug resistance protein D"/>
    <property type="match status" value="1"/>
</dbReference>
<feature type="chain" id="PRO_5040161822" description="Major facilitator superfamily (MFS) profile domain-containing protein" evidence="6">
    <location>
        <begin position="19"/>
        <end position="85"/>
    </location>
</feature>
<dbReference type="Pfam" id="PF07690">
    <property type="entry name" value="MFS_1"/>
    <property type="match status" value="1"/>
</dbReference>
<keyword evidence="3" id="KW-1133">Transmembrane helix</keyword>
<evidence type="ECO:0000313" key="9">
    <source>
        <dbReference type="Proteomes" id="UP000736672"/>
    </source>
</evidence>
<evidence type="ECO:0000256" key="1">
    <source>
        <dbReference type="ARBA" id="ARBA00004141"/>
    </source>
</evidence>
<comment type="subcellular location">
    <subcellularLocation>
        <location evidence="1">Membrane</location>
        <topology evidence="1">Multi-pass membrane protein</topology>
    </subcellularLocation>
</comment>
<dbReference type="Proteomes" id="UP000736672">
    <property type="component" value="Unassembled WGS sequence"/>
</dbReference>
<feature type="signal peptide" evidence="6">
    <location>
        <begin position="1"/>
        <end position="18"/>
    </location>
</feature>
<dbReference type="InterPro" id="IPR011701">
    <property type="entry name" value="MFS"/>
</dbReference>
<organism evidence="8 9">
    <name type="scientific">Fusarium solani</name>
    <name type="common">Filamentous fungus</name>
    <dbReference type="NCBI Taxonomy" id="169388"/>
    <lineage>
        <taxon>Eukaryota</taxon>
        <taxon>Fungi</taxon>
        <taxon>Dikarya</taxon>
        <taxon>Ascomycota</taxon>
        <taxon>Pezizomycotina</taxon>
        <taxon>Sordariomycetes</taxon>
        <taxon>Hypocreomycetidae</taxon>
        <taxon>Hypocreales</taxon>
        <taxon>Nectriaceae</taxon>
        <taxon>Fusarium</taxon>
        <taxon>Fusarium solani species complex</taxon>
    </lineage>
</organism>
<comment type="caution">
    <text evidence="8">The sequence shown here is derived from an EMBL/GenBank/DDBJ whole genome shotgun (WGS) entry which is preliminary data.</text>
</comment>
<proteinExistence type="predicted"/>
<dbReference type="PROSITE" id="PS50850">
    <property type="entry name" value="MFS"/>
    <property type="match status" value="1"/>
</dbReference>
<dbReference type="SUPFAM" id="SSF103473">
    <property type="entry name" value="MFS general substrate transporter"/>
    <property type="match status" value="1"/>
</dbReference>
<dbReference type="PANTHER" id="PTHR23501:SF33">
    <property type="entry name" value="MAJOR FACILITATOR SUPERFAMILY (MFS) PROFILE DOMAIN-CONTAINING PROTEIN"/>
    <property type="match status" value="1"/>
</dbReference>
<evidence type="ECO:0000256" key="3">
    <source>
        <dbReference type="ARBA" id="ARBA00022989"/>
    </source>
</evidence>
<dbReference type="AlphaFoldDB" id="A0A9P9GBT0"/>
<evidence type="ECO:0000256" key="2">
    <source>
        <dbReference type="ARBA" id="ARBA00022692"/>
    </source>
</evidence>
<dbReference type="GO" id="GO:0015174">
    <property type="term" value="F:basic amino acid transmembrane transporter activity"/>
    <property type="evidence" value="ECO:0007669"/>
    <property type="project" value="TreeGrafter"/>
</dbReference>